<evidence type="ECO:0000313" key="6">
    <source>
        <dbReference type="Proteomes" id="UP000183015"/>
    </source>
</evidence>
<dbReference type="SUPFAM" id="SSF52540">
    <property type="entry name" value="P-loop containing nucleoside triphosphate hydrolases"/>
    <property type="match status" value="1"/>
</dbReference>
<dbReference type="PROSITE" id="PS50125">
    <property type="entry name" value="GUANYLATE_CYCLASE_2"/>
    <property type="match status" value="1"/>
</dbReference>
<dbReference type="OrthoDB" id="5476461at2"/>
<dbReference type="GO" id="GO:0005737">
    <property type="term" value="C:cytoplasm"/>
    <property type="evidence" value="ECO:0007669"/>
    <property type="project" value="TreeGrafter"/>
</dbReference>
<evidence type="ECO:0000313" key="5">
    <source>
        <dbReference type="EMBL" id="SEL14978.1"/>
    </source>
</evidence>
<dbReference type="eggNOG" id="COG3899">
    <property type="taxonomic scope" value="Bacteria"/>
</dbReference>
<dbReference type="InterPro" id="IPR029787">
    <property type="entry name" value="Nucleotide_cyclase"/>
</dbReference>
<reference evidence="6" key="1">
    <citation type="submission" date="2016-10" db="EMBL/GenBank/DDBJ databases">
        <authorList>
            <person name="Varghese N."/>
        </authorList>
    </citation>
    <scope>NUCLEOTIDE SEQUENCE [LARGE SCALE GENOMIC DNA]</scope>
    <source>
        <strain evidence="6">DSM 45096 / BCRC 16803 / CGMCC 4.1857 / CIP 109030 / JCM 12277 / KCTC 19219 / NBRC 100920 / 33214</strain>
    </source>
</reference>
<dbReference type="GO" id="GO:0009190">
    <property type="term" value="P:cyclic nucleotide biosynthetic process"/>
    <property type="evidence" value="ECO:0007669"/>
    <property type="project" value="InterPro"/>
</dbReference>
<organism evidence="5 6">
    <name type="scientific">Streptacidiphilus jiangxiensis</name>
    <dbReference type="NCBI Taxonomy" id="235985"/>
    <lineage>
        <taxon>Bacteria</taxon>
        <taxon>Bacillati</taxon>
        <taxon>Actinomycetota</taxon>
        <taxon>Actinomycetes</taxon>
        <taxon>Kitasatosporales</taxon>
        <taxon>Streptomycetaceae</taxon>
        <taxon>Streptacidiphilus</taxon>
    </lineage>
</organism>
<evidence type="ECO:0000256" key="2">
    <source>
        <dbReference type="ARBA" id="ARBA00022840"/>
    </source>
</evidence>
<accession>A0A1H7MW13</accession>
<dbReference type="CDD" id="cd07302">
    <property type="entry name" value="CHD"/>
    <property type="match status" value="1"/>
</dbReference>
<dbReference type="Pfam" id="PF00211">
    <property type="entry name" value="Guanylate_cyc"/>
    <property type="match status" value="1"/>
</dbReference>
<dbReference type="Gene3D" id="3.30.70.1230">
    <property type="entry name" value="Nucleotide cyclase"/>
    <property type="match status" value="1"/>
</dbReference>
<dbReference type="STRING" id="235985.SAMN05414137_10678"/>
<dbReference type="InterPro" id="IPR041664">
    <property type="entry name" value="AAA_16"/>
</dbReference>
<dbReference type="Gene3D" id="3.40.50.300">
    <property type="entry name" value="P-loop containing nucleotide triphosphate hydrolases"/>
    <property type="match status" value="1"/>
</dbReference>
<dbReference type="InterPro" id="IPR027417">
    <property type="entry name" value="P-loop_NTPase"/>
</dbReference>
<evidence type="ECO:0000259" key="4">
    <source>
        <dbReference type="PROSITE" id="PS50125"/>
    </source>
</evidence>
<protein>
    <submittedName>
        <fullName evidence="5">Adenylate and Guanylate cyclase catalytic domain-containing protein</fullName>
    </submittedName>
</protein>
<keyword evidence="2" id="KW-0067">ATP-binding</keyword>
<keyword evidence="1" id="KW-0547">Nucleotide-binding</keyword>
<sequence length="1094" mass="115733">MSRQVRCSSCHAAAPEAARFCPGCGSPLALRTPATDSRRIVTVLFMDLVSSTTMAETMDAEALHATMDRYYTACTDAIGSRGGVVEKFIGDAVMAVFGGLVSHEDDALRAVQAAAAILEALDEGNTRLEDEYGIRLGVHCGIATGEAVVVGSVGGGVRVVGDVVPTAARLQSQAQAHEVLIGAETARLVAGRVRLERLEDLTLRGKRDPVPAWRLLGQRRGDERDDLPTAVPLVGRDRELRLLEREWEQARREARCRLAVVTGPAGIGKTRLLREFTDRSAAQGHLVLRGACQPYGAGLTYRPVAEVVHSLADGSGEDGCGEDGWDEAVRVLRADHPNPERAVAALAVAVGRAPGTGAGGGRSGVSVPEIAWAFRGLVEVLARRRPVVLAFEDVQWAEPTLLDLLAGVAAHARDAQALIVCAARDEEPPSATDAAATEASATEGAGSRLGDATTVRLGPLEAPETRRLVALLAERAEVTAQQATDVHLRRIVEECAGHPLLAELLTDSLAEGLPVGGAVPTSIRVLLSAWLDRLPRTDRQVLERAACVGGSFTEADVLTLADDTTGLSAGVVADSLARLGRAGAVHPSGYAAGHRFTRMLARDTLYEMTPKATRAAWHTRLADRSALHLSVPVPVPGPAPDETHVADRAHHLESAVRLTAEVQPGHPDLPGLTARAAHALVGGGYQALHLRDLGAAISLMERGRALTPPQDREHRTLAVRISDARGALGEWPLALAAVTEAERLAGEDGWTRDTCEVLRATIALRTGDRTAPSQPHPDALDHLGWCRLHQYQALAGFADGRLGQAETAVRRALERAELLGDRYEGDRLLVTLCELAQWSPTPVDSALALCDDLAGRFDGDRPLLIPVLLTRARMLALAGDADLAREQIGQARRHATDLSLLPGLVACDQVAALVDALTGDHGVAATGYLRAAGLLTSLGQPSTAATLTVHAARAHLRAGSPQSSRACLDSLDGPDSLELRGRSVLLVVRARLALLDGESAAARAAVEEALSVVARTDDPCLLGEVRFGAAQVLAAVAADDLGAHRADDRADDRVDCADRADRLACEALDALLAKGAALPATEVRRWLDARRNRR</sequence>
<evidence type="ECO:0000256" key="1">
    <source>
        <dbReference type="ARBA" id="ARBA00022741"/>
    </source>
</evidence>
<dbReference type="EMBL" id="FOAZ01000006">
    <property type="protein sequence ID" value="SEL14978.1"/>
    <property type="molecule type" value="Genomic_DNA"/>
</dbReference>
<feature type="compositionally biased region" description="Low complexity" evidence="3">
    <location>
        <begin position="429"/>
        <end position="446"/>
    </location>
</feature>
<dbReference type="AlphaFoldDB" id="A0A1H7MW13"/>
<dbReference type="InterPro" id="IPR001054">
    <property type="entry name" value="A/G_cyclase"/>
</dbReference>
<dbReference type="GO" id="GO:0035556">
    <property type="term" value="P:intracellular signal transduction"/>
    <property type="evidence" value="ECO:0007669"/>
    <property type="project" value="InterPro"/>
</dbReference>
<dbReference type="RefSeq" id="WP_042447300.1">
    <property type="nucleotide sequence ID" value="NZ_BBPN01000012.1"/>
</dbReference>
<proteinExistence type="predicted"/>
<dbReference type="Pfam" id="PF13191">
    <property type="entry name" value="AAA_16"/>
    <property type="match status" value="1"/>
</dbReference>
<name>A0A1H7MW13_STRJI</name>
<dbReference type="SMART" id="SM00044">
    <property type="entry name" value="CYCc"/>
    <property type="match status" value="1"/>
</dbReference>
<gene>
    <name evidence="5" type="ORF">SAMN05414137_10678</name>
</gene>
<dbReference type="Proteomes" id="UP000183015">
    <property type="component" value="Unassembled WGS sequence"/>
</dbReference>
<dbReference type="eggNOG" id="COG2114">
    <property type="taxonomic scope" value="Bacteria"/>
</dbReference>
<dbReference type="SUPFAM" id="SSF55073">
    <property type="entry name" value="Nucleotide cyclase"/>
    <property type="match status" value="1"/>
</dbReference>
<feature type="region of interest" description="Disordered" evidence="3">
    <location>
        <begin position="429"/>
        <end position="450"/>
    </location>
</feature>
<dbReference type="PANTHER" id="PTHR16305">
    <property type="entry name" value="TESTICULAR SOLUBLE ADENYLYL CYCLASE"/>
    <property type="match status" value="1"/>
</dbReference>
<dbReference type="PANTHER" id="PTHR16305:SF28">
    <property type="entry name" value="GUANYLATE CYCLASE DOMAIN-CONTAINING PROTEIN"/>
    <property type="match status" value="1"/>
</dbReference>
<keyword evidence="6" id="KW-1185">Reference proteome</keyword>
<dbReference type="GO" id="GO:0004016">
    <property type="term" value="F:adenylate cyclase activity"/>
    <property type="evidence" value="ECO:0007669"/>
    <property type="project" value="TreeGrafter"/>
</dbReference>
<dbReference type="GO" id="GO:0005524">
    <property type="term" value="F:ATP binding"/>
    <property type="evidence" value="ECO:0007669"/>
    <property type="project" value="UniProtKB-KW"/>
</dbReference>
<feature type="domain" description="Guanylate cyclase" evidence="4">
    <location>
        <begin position="42"/>
        <end position="171"/>
    </location>
</feature>
<evidence type="ECO:0000256" key="3">
    <source>
        <dbReference type="SAM" id="MobiDB-lite"/>
    </source>
</evidence>